<dbReference type="STRING" id="1561998.A0A1I7U3Z9"/>
<name>A0A1I7U3Z9_9PELO</name>
<dbReference type="Proteomes" id="UP000095282">
    <property type="component" value="Unplaced"/>
</dbReference>
<organism evidence="8 9">
    <name type="scientific">Caenorhabditis tropicalis</name>
    <dbReference type="NCBI Taxonomy" id="1561998"/>
    <lineage>
        <taxon>Eukaryota</taxon>
        <taxon>Metazoa</taxon>
        <taxon>Ecdysozoa</taxon>
        <taxon>Nematoda</taxon>
        <taxon>Chromadorea</taxon>
        <taxon>Rhabditida</taxon>
        <taxon>Rhabditina</taxon>
        <taxon>Rhabditomorpha</taxon>
        <taxon>Rhabditoidea</taxon>
        <taxon>Rhabditidae</taxon>
        <taxon>Peloderinae</taxon>
        <taxon>Caenorhabditis</taxon>
    </lineage>
</organism>
<dbReference type="PANTHER" id="PTHR31418">
    <property type="entry name" value="FATTY-ACID AND RETINOL-BINDING PROTEIN 1"/>
    <property type="match status" value="1"/>
</dbReference>
<keyword evidence="8" id="KW-1185">Reference proteome</keyword>
<evidence type="ECO:0000313" key="9">
    <source>
        <dbReference type="WBParaSite" id="Csp11.Scaffold629.g14614.t1"/>
    </source>
</evidence>
<dbReference type="eggNOG" id="ENOG502TG8B">
    <property type="taxonomic scope" value="Eukaryota"/>
</dbReference>
<feature type="chain" id="PRO_5009308382" evidence="7">
    <location>
        <begin position="31"/>
        <end position="200"/>
    </location>
</feature>
<evidence type="ECO:0000313" key="8">
    <source>
        <dbReference type="Proteomes" id="UP000095282"/>
    </source>
</evidence>
<dbReference type="GO" id="GO:0005576">
    <property type="term" value="C:extracellular region"/>
    <property type="evidence" value="ECO:0007669"/>
    <property type="project" value="UniProtKB-SubCell"/>
</dbReference>
<keyword evidence="5" id="KW-0175">Coiled coil</keyword>
<protein>
    <submittedName>
        <fullName evidence="9">Fatty-acid and retinol-binding protein 1</fullName>
    </submittedName>
</protein>
<dbReference type="PANTHER" id="PTHR31418:SF4">
    <property type="entry name" value="DUF148 DOMAIN-CONTAINING PROTEIN-RELATED"/>
    <property type="match status" value="1"/>
</dbReference>
<comment type="subcellular location">
    <subcellularLocation>
        <location evidence="1">Secreted</location>
    </subcellularLocation>
</comment>
<evidence type="ECO:0000256" key="5">
    <source>
        <dbReference type="ARBA" id="ARBA00023054"/>
    </source>
</evidence>
<evidence type="ECO:0000256" key="2">
    <source>
        <dbReference type="ARBA" id="ARBA00006648"/>
    </source>
</evidence>
<evidence type="ECO:0000256" key="1">
    <source>
        <dbReference type="ARBA" id="ARBA00004613"/>
    </source>
</evidence>
<evidence type="ECO:0000256" key="4">
    <source>
        <dbReference type="ARBA" id="ARBA00022729"/>
    </source>
</evidence>
<evidence type="ECO:0000256" key="3">
    <source>
        <dbReference type="ARBA" id="ARBA00022525"/>
    </source>
</evidence>
<proteinExistence type="inferred from homology"/>
<evidence type="ECO:0000256" key="7">
    <source>
        <dbReference type="SAM" id="SignalP"/>
    </source>
</evidence>
<keyword evidence="4 7" id="KW-0732">Signal</keyword>
<dbReference type="WBParaSite" id="Csp11.Scaffold629.g14614.t1">
    <property type="protein sequence ID" value="Csp11.Scaffold629.g14614.t1"/>
    <property type="gene ID" value="Csp11.Scaffold629.g14614"/>
</dbReference>
<feature type="signal peptide" evidence="7">
    <location>
        <begin position="1"/>
        <end position="30"/>
    </location>
</feature>
<keyword evidence="3" id="KW-0964">Secreted</keyword>
<dbReference type="GO" id="GO:0008289">
    <property type="term" value="F:lipid binding"/>
    <property type="evidence" value="ECO:0007669"/>
    <property type="project" value="UniProtKB-KW"/>
</dbReference>
<evidence type="ECO:0000256" key="6">
    <source>
        <dbReference type="ARBA" id="ARBA00023121"/>
    </source>
</evidence>
<dbReference type="Pfam" id="PF05823">
    <property type="entry name" value="Gp-FAR-1"/>
    <property type="match status" value="1"/>
</dbReference>
<accession>A0A1I7U3Z9</accession>
<keyword evidence="6" id="KW-0446">Lipid-binding</keyword>
<dbReference type="Gene3D" id="1.20.120.1100">
    <property type="match status" value="1"/>
</dbReference>
<reference evidence="9" key="1">
    <citation type="submission" date="2016-11" db="UniProtKB">
        <authorList>
            <consortium name="WormBaseParasite"/>
        </authorList>
    </citation>
    <scope>IDENTIFICATION</scope>
</reference>
<dbReference type="AlphaFoldDB" id="A0A1I7U3Z9"/>
<dbReference type="InterPro" id="IPR008632">
    <property type="entry name" value="Gp-FAR-1"/>
</dbReference>
<comment type="similarity">
    <text evidence="2">Belongs to the fatty-acid and retinol-binding protein (FARBP) family.</text>
</comment>
<sequence length="200" mass="22397">MRLESMSIINMSRLLAFNVLFIALAGFTIAAPTEEPSLFTQLLKEHKEILPSEVVEAYKNLSGEEKTALKDVFKNYKDYKNEGELIAALKEKSPELGAKAEKLHAQLQKKIDGLSAKPKEFIEELIAGGKGLYARSVNGEKITKEEIKLLIQTQVVAYKELPTEAKDEIKSTFSSVAKFLEDDKVQSLIAKLLEKTNEEH</sequence>